<feature type="domain" description="Peptidase S8/S53" evidence="8">
    <location>
        <begin position="560"/>
        <end position="818"/>
    </location>
</feature>
<dbReference type="PROSITE" id="PS51892">
    <property type="entry name" value="SUBTILASE"/>
    <property type="match status" value="1"/>
</dbReference>
<feature type="active site" description="Charge relay system" evidence="5 6">
    <location>
        <position position="782"/>
    </location>
</feature>
<evidence type="ECO:0000256" key="4">
    <source>
        <dbReference type="ARBA" id="ARBA00022825"/>
    </source>
</evidence>
<sequence>MFPDEFSLIQPVIPIDTGGLSTSSSVGYGLDLEQSLQYGNQQIQSLSTTNLSLLDNTLTSARNIGSLTGSQTFSDFVGSSDTNDYYRFNLIQSSNFNLSLTGLSADADTQLLNSSGTVIQSSQNAGRASESISRSLSAGTYYVRVYPNLGNTNYSLTLSAAPADQAGNTLAAARNIGTLSGSQTFSDFVGSVDTNDYYRFDLTQTSTFGLSLNGLSTNADTQLLNSSGTVIQSSQNGGTTSESISRSLSAGTYYVRVYPNLGNTNYSLTLSAAPTDQAGNTLAAARNIGTLSGSQTFSDFVGSVDTNDYYRFDLTQTSTFGLSLNGLSANADTQLLNSSGTVIQSSQNGGTTSESISRSLSAGTYYVRVYPYSGNTNYSLTLSAAPIDQAGNTLAAARNIGTLSGSQTFSDFVGSVDTNDYYRFDLTQTSTFGLSLNGLSANADTQLLNSSGTVIQSSQNGGTTSESISRSLSAGTYYVRVYPYSGNTNYSLTLSAVSSPPPPTSGFNSTYGYGMINAARSVAAALGQSSPFPDVANLGGNNWGNDLVGAPEVWSRGYTGQGVVVAVVDTGVDYTHSDLDANIWVNTREISGNGIDDDGNGYIDDIRGWDFVGNDNDPRDGNSHGTHVAGTIAAENNGTGVTGVAYNARIMPVRVLDNNGSGSNLGVANGIRYAANNGARVINLSLGGGYSSDIYSAIQYATTRGSIVVMAAGNDGSSQPGYPAYHATEYGLAIGAVDSSSNIASFSNRAGTDNAMRYVVAPGVSIYSTVINNGYATYSGTSMATPHAAGVIALMLSANSSLTPAQVRDIVTSRTTYLAGVNSFGVATTSYSTQYNRSSLDYDLPSGNPGVETVQVSNNTINNMITTNYYPSYLNQSLTFNLPPNDLSPTTDSTSINPSSQDNDYVYLEDNGNYSFNLSTVLGLSGKPMWTIPSLI</sequence>
<gene>
    <name evidence="10" type="ORF">B7O87_06620</name>
</gene>
<evidence type="ECO:0000259" key="8">
    <source>
        <dbReference type="Pfam" id="PF00082"/>
    </source>
</evidence>
<evidence type="ECO:0008006" key="12">
    <source>
        <dbReference type="Google" id="ProtNLM"/>
    </source>
</evidence>
<dbReference type="InterPro" id="IPR000209">
    <property type="entry name" value="Peptidase_S8/S53_dom"/>
</dbReference>
<dbReference type="InterPro" id="IPR050131">
    <property type="entry name" value="Peptidase_S8_subtilisin-like"/>
</dbReference>
<dbReference type="GO" id="GO:0006508">
    <property type="term" value="P:proteolysis"/>
    <property type="evidence" value="ECO:0007669"/>
    <property type="project" value="UniProtKB-KW"/>
</dbReference>
<evidence type="ECO:0000259" key="9">
    <source>
        <dbReference type="Pfam" id="PF04151"/>
    </source>
</evidence>
<name>A0A1X4G912_9CYAN</name>
<evidence type="ECO:0000313" key="11">
    <source>
        <dbReference type="Proteomes" id="UP000192997"/>
    </source>
</evidence>
<dbReference type="CDD" id="cd07473">
    <property type="entry name" value="Peptidases_S8_Subtilisin_like"/>
    <property type="match status" value="1"/>
</dbReference>
<dbReference type="InterPro" id="IPR023828">
    <property type="entry name" value="Peptidase_S8_Ser-AS"/>
</dbReference>
<comment type="caution">
    <text evidence="10">The sequence shown here is derived from an EMBL/GenBank/DDBJ whole genome shotgun (WGS) entry which is preliminary data.</text>
</comment>
<dbReference type="Gene3D" id="3.40.50.200">
    <property type="entry name" value="Peptidase S8/S53 domain"/>
    <property type="match status" value="1"/>
</dbReference>
<dbReference type="InterPro" id="IPR007280">
    <property type="entry name" value="Peptidase_C_arc/bac"/>
</dbReference>
<reference evidence="11" key="1">
    <citation type="submission" date="2017-04" db="EMBL/GenBank/DDBJ databases">
        <authorList>
            <person name="Abreu V.A."/>
            <person name="Popin R.V."/>
            <person name="Rigonato J."/>
            <person name="Andreote A.P."/>
            <person name="Schaker P.C."/>
            <person name="Hoff-Risseti C."/>
            <person name="Alvarenga D.O."/>
            <person name="Varani A.M."/>
            <person name="Fiore M.F."/>
        </authorList>
    </citation>
    <scope>NUCLEOTIDE SEQUENCE [LARGE SCALE GENOMIC DNA]</scope>
    <source>
        <strain evidence="11">CENA303</strain>
    </source>
</reference>
<dbReference type="PROSITE" id="PS00136">
    <property type="entry name" value="SUBTILASE_ASP"/>
    <property type="match status" value="1"/>
</dbReference>
<dbReference type="EMBL" id="NBYN01000031">
    <property type="protein sequence ID" value="OSO92924.1"/>
    <property type="molecule type" value="Genomic_DNA"/>
</dbReference>
<feature type="domain" description="Peptidase C-terminal archaeal/bacterial" evidence="9">
    <location>
        <begin position="83"/>
        <end position="146"/>
    </location>
</feature>
<proteinExistence type="inferred from homology"/>
<dbReference type="SUPFAM" id="SSF89260">
    <property type="entry name" value="Collagen-binding domain"/>
    <property type="match status" value="4"/>
</dbReference>
<feature type="domain" description="Peptidase C-terminal archaeal/bacterial" evidence="9">
    <location>
        <begin position="307"/>
        <end position="370"/>
    </location>
</feature>
<feature type="active site" description="Charge relay system" evidence="5 6">
    <location>
        <position position="569"/>
    </location>
</feature>
<dbReference type="Proteomes" id="UP000192997">
    <property type="component" value="Unassembled WGS sequence"/>
</dbReference>
<evidence type="ECO:0000256" key="2">
    <source>
        <dbReference type="ARBA" id="ARBA00022670"/>
    </source>
</evidence>
<evidence type="ECO:0000256" key="5">
    <source>
        <dbReference type="PIRSR" id="PIRSR615500-1"/>
    </source>
</evidence>
<dbReference type="InterPro" id="IPR036852">
    <property type="entry name" value="Peptidase_S8/S53_dom_sf"/>
</dbReference>
<dbReference type="Gene3D" id="2.60.120.380">
    <property type="match status" value="4"/>
</dbReference>
<feature type="domain" description="Peptidase C-terminal archaeal/bacterial" evidence="9">
    <location>
        <begin position="195"/>
        <end position="258"/>
    </location>
</feature>
<keyword evidence="3 6" id="KW-0378">Hydrolase</keyword>
<dbReference type="AlphaFoldDB" id="A0A1X4G912"/>
<dbReference type="InterPro" id="IPR022398">
    <property type="entry name" value="Peptidase_S8_His-AS"/>
</dbReference>
<evidence type="ECO:0000256" key="1">
    <source>
        <dbReference type="ARBA" id="ARBA00011073"/>
    </source>
</evidence>
<dbReference type="InterPro" id="IPR034204">
    <property type="entry name" value="PfSUB1-like_cat_dom"/>
</dbReference>
<dbReference type="Pfam" id="PF00082">
    <property type="entry name" value="Peptidase_S8"/>
    <property type="match status" value="1"/>
</dbReference>
<dbReference type="PRINTS" id="PR00723">
    <property type="entry name" value="SUBTILISIN"/>
</dbReference>
<dbReference type="PROSITE" id="PS00137">
    <property type="entry name" value="SUBTILASE_HIS"/>
    <property type="match status" value="1"/>
</dbReference>
<protein>
    <recommendedName>
        <fullName evidence="12">Peptidase S8</fullName>
    </recommendedName>
</protein>
<dbReference type="InterPro" id="IPR023827">
    <property type="entry name" value="Peptidase_S8_Asp-AS"/>
</dbReference>
<dbReference type="GO" id="GO:0004252">
    <property type="term" value="F:serine-type endopeptidase activity"/>
    <property type="evidence" value="ECO:0007669"/>
    <property type="project" value="UniProtKB-UniRule"/>
</dbReference>
<dbReference type="PANTHER" id="PTHR43806:SF11">
    <property type="entry name" value="CEREVISIN-RELATED"/>
    <property type="match status" value="1"/>
</dbReference>
<feature type="active site" description="Charge relay system" evidence="5 6">
    <location>
        <position position="624"/>
    </location>
</feature>
<dbReference type="PANTHER" id="PTHR43806">
    <property type="entry name" value="PEPTIDASE S8"/>
    <property type="match status" value="1"/>
</dbReference>
<keyword evidence="2 6" id="KW-0645">Protease</keyword>
<dbReference type="PROSITE" id="PS00138">
    <property type="entry name" value="SUBTILASE_SER"/>
    <property type="match status" value="1"/>
</dbReference>
<evidence type="ECO:0000256" key="7">
    <source>
        <dbReference type="RuleBase" id="RU003355"/>
    </source>
</evidence>
<accession>A0A1X4G912</accession>
<organism evidence="10 11">
    <name type="scientific">Cylindrospermopsis raciborskii CENA303</name>
    <dbReference type="NCBI Taxonomy" id="1170769"/>
    <lineage>
        <taxon>Bacteria</taxon>
        <taxon>Bacillati</taxon>
        <taxon>Cyanobacteriota</taxon>
        <taxon>Cyanophyceae</taxon>
        <taxon>Nostocales</taxon>
        <taxon>Aphanizomenonaceae</taxon>
        <taxon>Cylindrospermopsis</taxon>
    </lineage>
</organism>
<comment type="similarity">
    <text evidence="1 6 7">Belongs to the peptidase S8 family.</text>
</comment>
<dbReference type="InterPro" id="IPR015500">
    <property type="entry name" value="Peptidase_S8_subtilisin-rel"/>
</dbReference>
<dbReference type="SUPFAM" id="SSF52743">
    <property type="entry name" value="Subtilisin-like"/>
    <property type="match status" value="1"/>
</dbReference>
<evidence type="ECO:0000256" key="6">
    <source>
        <dbReference type="PROSITE-ProRule" id="PRU01240"/>
    </source>
</evidence>
<evidence type="ECO:0000313" key="10">
    <source>
        <dbReference type="EMBL" id="OSO92924.1"/>
    </source>
</evidence>
<feature type="domain" description="Peptidase C-terminal archaeal/bacterial" evidence="9">
    <location>
        <begin position="419"/>
        <end position="482"/>
    </location>
</feature>
<evidence type="ECO:0000256" key="3">
    <source>
        <dbReference type="ARBA" id="ARBA00022801"/>
    </source>
</evidence>
<dbReference type="Pfam" id="PF04151">
    <property type="entry name" value="PPC"/>
    <property type="match status" value="4"/>
</dbReference>
<keyword evidence="4 6" id="KW-0720">Serine protease</keyword>